<evidence type="ECO:0000313" key="9">
    <source>
        <dbReference type="Proteomes" id="UP000663887"/>
    </source>
</evidence>
<keyword evidence="2 3" id="KW-0802">TPR repeat</keyword>
<dbReference type="PROSITE" id="PS50005">
    <property type="entry name" value="TPR"/>
    <property type="match status" value="2"/>
</dbReference>
<dbReference type="InterPro" id="IPR019734">
    <property type="entry name" value="TPR_rpt"/>
</dbReference>
<dbReference type="EMBL" id="CAJNRF010015034">
    <property type="protein sequence ID" value="CAF2164535.1"/>
    <property type="molecule type" value="Genomic_DNA"/>
</dbReference>
<name>A0A816RKJ6_9BILA</name>
<dbReference type="Pfam" id="PF13374">
    <property type="entry name" value="TPR_10"/>
    <property type="match status" value="1"/>
</dbReference>
<evidence type="ECO:0000313" key="5">
    <source>
        <dbReference type="EMBL" id="CAF2164535.1"/>
    </source>
</evidence>
<evidence type="ECO:0000313" key="6">
    <source>
        <dbReference type="EMBL" id="CAF3763512.1"/>
    </source>
</evidence>
<gene>
    <name evidence="6" type="ORF">OVN521_LOCUS1825</name>
    <name evidence="7" type="ORF">UXM345_LOCUS11959</name>
    <name evidence="5" type="ORF">WKI299_LOCUS32549</name>
    <name evidence="4" type="ORF">XDN619_LOCUS13403</name>
</gene>
<dbReference type="SMART" id="SM00028">
    <property type="entry name" value="TPR"/>
    <property type="match status" value="3"/>
</dbReference>
<dbReference type="Proteomes" id="UP000663842">
    <property type="component" value="Unassembled WGS sequence"/>
</dbReference>
<evidence type="ECO:0000313" key="7">
    <source>
        <dbReference type="EMBL" id="CAF3926880.1"/>
    </source>
</evidence>
<dbReference type="Pfam" id="PF13176">
    <property type="entry name" value="TPR_7"/>
    <property type="match status" value="1"/>
</dbReference>
<dbReference type="Proteomes" id="UP000663856">
    <property type="component" value="Unassembled WGS sequence"/>
</dbReference>
<feature type="repeat" description="TPR" evidence="3">
    <location>
        <begin position="185"/>
        <end position="218"/>
    </location>
</feature>
<evidence type="ECO:0000256" key="3">
    <source>
        <dbReference type="PROSITE-ProRule" id="PRU00339"/>
    </source>
</evidence>
<dbReference type="Proteomes" id="UP000663887">
    <property type="component" value="Unassembled WGS sequence"/>
</dbReference>
<dbReference type="PANTHER" id="PTHR45641">
    <property type="entry name" value="TETRATRICOPEPTIDE REPEAT PROTEIN (AFU_ORTHOLOGUE AFUA_6G03870)"/>
    <property type="match status" value="1"/>
</dbReference>
<keyword evidence="8" id="KW-1185">Reference proteome</keyword>
<evidence type="ECO:0008006" key="10">
    <source>
        <dbReference type="Google" id="ProtNLM"/>
    </source>
</evidence>
<evidence type="ECO:0000256" key="2">
    <source>
        <dbReference type="ARBA" id="ARBA00022803"/>
    </source>
</evidence>
<dbReference type="Gene3D" id="1.25.40.10">
    <property type="entry name" value="Tetratricopeptide repeat domain"/>
    <property type="match status" value="1"/>
</dbReference>
<accession>A0A816RKJ6</accession>
<dbReference type="EMBL" id="CAJOBF010001219">
    <property type="protein sequence ID" value="CAF3926880.1"/>
    <property type="molecule type" value="Genomic_DNA"/>
</dbReference>
<dbReference type="Proteomes" id="UP000663866">
    <property type="component" value="Unassembled WGS sequence"/>
</dbReference>
<comment type="caution">
    <text evidence="4">The sequence shown here is derived from an EMBL/GenBank/DDBJ whole genome shotgun (WGS) entry which is preliminary data.</text>
</comment>
<evidence type="ECO:0000313" key="4">
    <source>
        <dbReference type="EMBL" id="CAF2075045.1"/>
    </source>
</evidence>
<organism evidence="4 9">
    <name type="scientific">Rotaria magnacalcarata</name>
    <dbReference type="NCBI Taxonomy" id="392030"/>
    <lineage>
        <taxon>Eukaryota</taxon>
        <taxon>Metazoa</taxon>
        <taxon>Spiralia</taxon>
        <taxon>Gnathifera</taxon>
        <taxon>Rotifera</taxon>
        <taxon>Eurotatoria</taxon>
        <taxon>Bdelloidea</taxon>
        <taxon>Philodinida</taxon>
        <taxon>Philodinidae</taxon>
        <taxon>Rotaria</taxon>
    </lineage>
</organism>
<feature type="repeat" description="TPR" evidence="3">
    <location>
        <begin position="143"/>
        <end position="176"/>
    </location>
</feature>
<dbReference type="PANTHER" id="PTHR45641:SF19">
    <property type="entry name" value="NEPHROCYSTIN-3"/>
    <property type="match status" value="1"/>
</dbReference>
<protein>
    <recommendedName>
        <fullName evidence="10">Tetratricopeptide repeat protein</fullName>
    </recommendedName>
</protein>
<reference evidence="4" key="1">
    <citation type="submission" date="2021-02" db="EMBL/GenBank/DDBJ databases">
        <authorList>
            <person name="Nowell W R."/>
        </authorList>
    </citation>
    <scope>NUCLEOTIDE SEQUENCE</scope>
</reference>
<dbReference type="EMBL" id="CAJNRG010005329">
    <property type="protein sequence ID" value="CAF2075045.1"/>
    <property type="molecule type" value="Genomic_DNA"/>
</dbReference>
<sequence length="240" mass="27638">MMDGLTVFGEEQGVLFSIHTVFRVDDINQITDNTRQWEVQLTITSENDPQLASVTDHMKKEIQGKGWYRMTHLMLKVGYFDQAEELFNGLLVNHSNDKDTIFIYRQLESLKQRQGTYQKEATFYEKTLEIDPRTIPEDDTSSTPVYGNIAALYKQIGDYTRALELYEKLYKIGEQPLPPYDQNFASYSDNIGEVYKNMGDYSKAVASLEKALIITQKSLPSTHPDIKETINSIEIVKKQQ</sequence>
<evidence type="ECO:0000256" key="1">
    <source>
        <dbReference type="ARBA" id="ARBA00022737"/>
    </source>
</evidence>
<dbReference type="InterPro" id="IPR011990">
    <property type="entry name" value="TPR-like_helical_dom_sf"/>
</dbReference>
<dbReference type="SUPFAM" id="SSF48452">
    <property type="entry name" value="TPR-like"/>
    <property type="match status" value="1"/>
</dbReference>
<evidence type="ECO:0000313" key="8">
    <source>
        <dbReference type="Proteomes" id="UP000663866"/>
    </source>
</evidence>
<keyword evidence="1" id="KW-0677">Repeat</keyword>
<dbReference type="AlphaFoldDB" id="A0A816RKJ6"/>
<proteinExistence type="predicted"/>
<dbReference type="EMBL" id="CAJOBG010000131">
    <property type="protein sequence ID" value="CAF3763512.1"/>
    <property type="molecule type" value="Genomic_DNA"/>
</dbReference>